<organism evidence="2 3">
    <name type="scientific">Conyzicola lurida</name>
    <dbReference type="NCBI Taxonomy" id="1172621"/>
    <lineage>
        <taxon>Bacteria</taxon>
        <taxon>Bacillati</taxon>
        <taxon>Actinomycetota</taxon>
        <taxon>Actinomycetes</taxon>
        <taxon>Micrococcales</taxon>
        <taxon>Microbacteriaceae</taxon>
        <taxon>Conyzicola</taxon>
    </lineage>
</organism>
<evidence type="ECO:0000313" key="3">
    <source>
        <dbReference type="Proteomes" id="UP000536685"/>
    </source>
</evidence>
<evidence type="ECO:0000313" key="2">
    <source>
        <dbReference type="EMBL" id="MBB5844249.1"/>
    </source>
</evidence>
<comment type="caution">
    <text evidence="2">The sequence shown here is derived from an EMBL/GenBank/DDBJ whole genome shotgun (WGS) entry which is preliminary data.</text>
</comment>
<feature type="region of interest" description="Disordered" evidence="1">
    <location>
        <begin position="37"/>
        <end position="71"/>
    </location>
</feature>
<keyword evidence="3" id="KW-1185">Reference proteome</keyword>
<accession>A0A841AS46</accession>
<dbReference type="GO" id="GO:0004658">
    <property type="term" value="F:propionyl-CoA carboxylase activity"/>
    <property type="evidence" value="ECO:0007669"/>
    <property type="project" value="InterPro"/>
</dbReference>
<protein>
    <submittedName>
        <fullName evidence="2">Uncharacterized protein (DUF1800 family)</fullName>
    </submittedName>
</protein>
<gene>
    <name evidence="2" type="ORF">HD599_002572</name>
</gene>
<dbReference type="EMBL" id="JACHMJ010000001">
    <property type="protein sequence ID" value="MBB5844249.1"/>
    <property type="molecule type" value="Genomic_DNA"/>
</dbReference>
<proteinExistence type="predicted"/>
<reference evidence="2 3" key="1">
    <citation type="submission" date="2020-08" db="EMBL/GenBank/DDBJ databases">
        <title>Sequencing the genomes of 1000 actinobacteria strains.</title>
        <authorList>
            <person name="Klenk H.-P."/>
        </authorList>
    </citation>
    <scope>NUCLEOTIDE SEQUENCE [LARGE SCALE GENOMIC DNA]</scope>
    <source>
        <strain evidence="2 3">DSM 105784</strain>
    </source>
</reference>
<dbReference type="RefSeq" id="WP_184238214.1">
    <property type="nucleotide sequence ID" value="NZ_JACHMJ010000001.1"/>
</dbReference>
<dbReference type="InterPro" id="IPR032716">
    <property type="entry name" value="ACC_epsilon"/>
</dbReference>
<sequence>MSEPSSFSIVAGDPTPAEVAAVTAVVTAALEEFAEAQERDTAPVTSAWQRSQRPVRTPIERGRGTWRGFSG</sequence>
<feature type="compositionally biased region" description="Polar residues" evidence="1">
    <location>
        <begin position="43"/>
        <end position="54"/>
    </location>
</feature>
<evidence type="ECO:0000256" key="1">
    <source>
        <dbReference type="SAM" id="MobiDB-lite"/>
    </source>
</evidence>
<dbReference type="AlphaFoldDB" id="A0A841AS46"/>
<name>A0A841AS46_9MICO</name>
<dbReference type="GO" id="GO:0003989">
    <property type="term" value="F:acetyl-CoA carboxylase activity"/>
    <property type="evidence" value="ECO:0007669"/>
    <property type="project" value="InterPro"/>
</dbReference>
<dbReference type="Pfam" id="PF13822">
    <property type="entry name" value="ACC_epsilon"/>
    <property type="match status" value="1"/>
</dbReference>
<dbReference type="Proteomes" id="UP000536685">
    <property type="component" value="Unassembled WGS sequence"/>
</dbReference>